<evidence type="ECO:0000313" key="3">
    <source>
        <dbReference type="Proteomes" id="UP000239007"/>
    </source>
</evidence>
<dbReference type="Proteomes" id="UP000239007">
    <property type="component" value="Unassembled WGS sequence"/>
</dbReference>
<evidence type="ECO:0000313" key="2">
    <source>
        <dbReference type="EMBL" id="PQJ54019.1"/>
    </source>
</evidence>
<feature type="transmembrane region" description="Helical" evidence="1">
    <location>
        <begin position="60"/>
        <end position="83"/>
    </location>
</feature>
<dbReference type="EMBL" id="MSCH01000003">
    <property type="protein sequence ID" value="PQJ54019.1"/>
    <property type="molecule type" value="Genomic_DNA"/>
</dbReference>
<sequence>MLIRAFKSQYNLQANYYKESYWLSMICSAIVLPIAYYLCSFVFVAFEIESDVPLRQYDQLIVITCLIICLVIVAICLYIGWVLSSKLFYGRKFKNGEITKAELTDITYKGHYPKKWQK</sequence>
<dbReference type="AlphaFoldDB" id="A0A2S7UW74"/>
<name>A0A2S7UW74_9GAMM</name>
<keyword evidence="1" id="KW-0472">Membrane</keyword>
<organism evidence="2 3">
    <name type="scientific">Psychrosphaera saromensis</name>
    <dbReference type="NCBI Taxonomy" id="716813"/>
    <lineage>
        <taxon>Bacteria</taxon>
        <taxon>Pseudomonadati</taxon>
        <taxon>Pseudomonadota</taxon>
        <taxon>Gammaproteobacteria</taxon>
        <taxon>Alteromonadales</taxon>
        <taxon>Pseudoalteromonadaceae</taxon>
        <taxon>Psychrosphaera</taxon>
    </lineage>
</organism>
<gene>
    <name evidence="2" type="ORF">BTO11_10405</name>
</gene>
<proteinExistence type="predicted"/>
<keyword evidence="3" id="KW-1185">Reference proteome</keyword>
<comment type="caution">
    <text evidence="2">The sequence shown here is derived from an EMBL/GenBank/DDBJ whole genome shotgun (WGS) entry which is preliminary data.</text>
</comment>
<reference evidence="2 3" key="1">
    <citation type="submission" date="2016-12" db="EMBL/GenBank/DDBJ databases">
        <title>Diversity of luminous bacteria.</title>
        <authorList>
            <person name="Yoshizawa S."/>
            <person name="Kogure K."/>
        </authorList>
    </citation>
    <scope>NUCLEOTIDE SEQUENCE [LARGE SCALE GENOMIC DNA]</scope>
    <source>
        <strain evidence="2 3">SA4-48</strain>
    </source>
</reference>
<evidence type="ECO:0000256" key="1">
    <source>
        <dbReference type="SAM" id="Phobius"/>
    </source>
</evidence>
<protein>
    <submittedName>
        <fullName evidence="2">Uncharacterized protein</fullName>
    </submittedName>
</protein>
<accession>A0A2S7UW74</accession>
<keyword evidence="1" id="KW-0812">Transmembrane</keyword>
<feature type="transmembrane region" description="Helical" evidence="1">
    <location>
        <begin position="21"/>
        <end position="48"/>
    </location>
</feature>
<keyword evidence="1" id="KW-1133">Transmembrane helix</keyword>